<dbReference type="CDD" id="cd15787">
    <property type="entry name" value="YycH_N"/>
    <property type="match status" value="1"/>
</dbReference>
<keyword evidence="2" id="KW-1133">Transmembrane helix</keyword>
<dbReference type="OrthoDB" id="2382185at2"/>
<proteinExistence type="predicted"/>
<feature type="coiled-coil region" evidence="1">
    <location>
        <begin position="350"/>
        <end position="384"/>
    </location>
</feature>
<dbReference type="EMBL" id="BORC01000005">
    <property type="protein sequence ID" value="GIN63309.1"/>
    <property type="molecule type" value="Genomic_DNA"/>
</dbReference>
<dbReference type="RefSeq" id="WP_095313898.1">
    <property type="nucleotide sequence ID" value="NZ_BORC01000005.1"/>
</dbReference>
<organism evidence="4 5">
    <name type="scientific">Robertmurraya siralis</name>
    <dbReference type="NCBI Taxonomy" id="77777"/>
    <lineage>
        <taxon>Bacteria</taxon>
        <taxon>Bacillati</taxon>
        <taxon>Bacillota</taxon>
        <taxon>Bacilli</taxon>
        <taxon>Bacillales</taxon>
        <taxon>Bacillaceae</taxon>
        <taxon>Robertmurraya</taxon>
    </lineage>
</organism>
<dbReference type="Proteomes" id="UP000682111">
    <property type="component" value="Unassembled WGS sequence"/>
</dbReference>
<dbReference type="Pfam" id="PF07435">
    <property type="entry name" value="YycH"/>
    <property type="match status" value="1"/>
</dbReference>
<feature type="transmembrane region" description="Helical" evidence="2">
    <location>
        <begin position="9"/>
        <end position="28"/>
    </location>
</feature>
<evidence type="ECO:0000256" key="1">
    <source>
        <dbReference type="SAM" id="Coils"/>
    </source>
</evidence>
<keyword evidence="2" id="KW-0472">Membrane</keyword>
<comment type="caution">
    <text evidence="4">The sequence shown here is derived from an EMBL/GenBank/DDBJ whole genome shotgun (WGS) entry which is preliminary data.</text>
</comment>
<dbReference type="Gene3D" id="3.10.450.310">
    <property type="match status" value="1"/>
</dbReference>
<evidence type="ECO:0000259" key="3">
    <source>
        <dbReference type="Pfam" id="PF07435"/>
    </source>
</evidence>
<dbReference type="Gene3D" id="3.30.310.160">
    <property type="entry name" value="YycH protein, domain 2"/>
    <property type="match status" value="1"/>
</dbReference>
<gene>
    <name evidence="4" type="ORF">J27TS8_33020</name>
</gene>
<keyword evidence="5" id="KW-1185">Reference proteome</keyword>
<protein>
    <recommendedName>
        <fullName evidence="3">Regulatory protein YycH domain-containing protein</fullName>
    </recommendedName>
</protein>
<sequence>MTYENIKSIILTILVLLSVFLTWSIWTYQPNYESLDENKITPGVLISSPKEVRQIIKADRVFYHVNDERYGTVYPGEIERIIKELSTWNYRHFEQVTIQEEDLTNFLYENDHAQISFPSSVPMEIYKNILGIQDEDMSGIHFDQIIIELKNVMKDSGYVYFVSLDEKKVYRSRVNSSFVINFREEFFQEADSNRDFMKYSLETLGNDKKLLVPSEAITRPAHNYLIETIKGTEFRDALFRSPSFVQRNATSYGEEFKDSTTLLSVNFETNMLKYVNPTQEKDISGRVSTLLQNSIDFVNGHGGWTDNYYFVDIDQLEQTVLFRLYEASGYPIFNNNGMSEILQIWGRTAIHRYERNNFQMNRRVESTEKELKSGVDILQELKERKDIEPEFIQDLVIGYEMTRASKDPLIHLEPNWYYKYQDQWLKVNNEPEGGNEYGLEQN</sequence>
<keyword evidence="2" id="KW-0812">Transmembrane</keyword>
<evidence type="ECO:0000313" key="4">
    <source>
        <dbReference type="EMBL" id="GIN63309.1"/>
    </source>
</evidence>
<dbReference type="InterPro" id="IPR009996">
    <property type="entry name" value="YycH"/>
</dbReference>
<keyword evidence="1" id="KW-0175">Coiled coil</keyword>
<accession>A0A919WK90</accession>
<evidence type="ECO:0000256" key="2">
    <source>
        <dbReference type="SAM" id="Phobius"/>
    </source>
</evidence>
<evidence type="ECO:0000313" key="5">
    <source>
        <dbReference type="Proteomes" id="UP000682111"/>
    </source>
</evidence>
<dbReference type="AlphaFoldDB" id="A0A919WK90"/>
<feature type="domain" description="Regulatory protein YycH" evidence="3">
    <location>
        <begin position="4"/>
        <end position="433"/>
    </location>
</feature>
<name>A0A919WK90_9BACI</name>
<reference evidence="4" key="1">
    <citation type="submission" date="2021-03" db="EMBL/GenBank/DDBJ databases">
        <title>Antimicrobial resistance genes in bacteria isolated from Japanese honey, and their potential for conferring macrolide and lincosamide resistance in the American foulbrood pathogen Paenibacillus larvae.</title>
        <authorList>
            <person name="Okamoto M."/>
            <person name="Kumagai M."/>
            <person name="Kanamori H."/>
            <person name="Takamatsu D."/>
        </authorList>
    </citation>
    <scope>NUCLEOTIDE SEQUENCE</scope>
    <source>
        <strain evidence="4">J27TS8</strain>
    </source>
</reference>
<dbReference type="InterPro" id="IPR042274">
    <property type="entry name" value="YycH/YycI_2"/>
</dbReference>